<protein>
    <recommendedName>
        <fullName evidence="2">C2H2-type domain-containing protein</fullName>
    </recommendedName>
</protein>
<evidence type="ECO:0000313" key="3">
    <source>
        <dbReference type="EMBL" id="OAA76546.1"/>
    </source>
</evidence>
<dbReference type="EMBL" id="AZHF01000004">
    <property type="protein sequence ID" value="OAA76546.1"/>
    <property type="molecule type" value="Genomic_DNA"/>
</dbReference>
<evidence type="ECO:0000256" key="1">
    <source>
        <dbReference type="SAM" id="SignalP"/>
    </source>
</evidence>
<dbReference type="AlphaFoldDB" id="A0A168GIZ1"/>
<proteinExistence type="predicted"/>
<evidence type="ECO:0000259" key="2">
    <source>
        <dbReference type="PROSITE" id="PS00028"/>
    </source>
</evidence>
<feature type="domain" description="C2H2-type" evidence="2">
    <location>
        <begin position="118"/>
        <end position="140"/>
    </location>
</feature>
<evidence type="ECO:0000313" key="4">
    <source>
        <dbReference type="Proteomes" id="UP000076881"/>
    </source>
</evidence>
<dbReference type="InterPro" id="IPR017853">
    <property type="entry name" value="GH"/>
</dbReference>
<comment type="caution">
    <text evidence="3">The sequence shown here is derived from an EMBL/GenBank/DDBJ whole genome shotgun (WGS) entry which is preliminary data.</text>
</comment>
<feature type="signal peptide" evidence="1">
    <location>
        <begin position="1"/>
        <end position="16"/>
    </location>
</feature>
<dbReference type="Gene3D" id="3.20.20.80">
    <property type="entry name" value="Glycosidases"/>
    <property type="match status" value="1"/>
</dbReference>
<reference evidence="3 4" key="1">
    <citation type="journal article" date="2016" name="Genome Biol. Evol.">
        <title>Divergent and convergent evolution of fungal pathogenicity.</title>
        <authorList>
            <person name="Shang Y."/>
            <person name="Xiao G."/>
            <person name="Zheng P."/>
            <person name="Cen K."/>
            <person name="Zhan S."/>
            <person name="Wang C."/>
        </authorList>
    </citation>
    <scope>NUCLEOTIDE SEQUENCE [LARGE SCALE GENOMIC DNA]</scope>
    <source>
        <strain evidence="3 4">RCEF 1005</strain>
    </source>
</reference>
<dbReference type="SUPFAM" id="SSF51445">
    <property type="entry name" value="(Trans)glycosidases"/>
    <property type="match status" value="1"/>
</dbReference>
<keyword evidence="1" id="KW-0732">Signal</keyword>
<dbReference type="Proteomes" id="UP000076881">
    <property type="component" value="Unassembled WGS sequence"/>
</dbReference>
<sequence>MLPFLFIGALASQAVATPVPCNATVDNWLYTGQIDDKTLALLDRSDIAGVQALYNWKSLEPRKDEYDFSRITDDLRLVQAKGKQLWVQLQDRTFSIEYNPVPRYLHAPIYTNGSVPVCDGEDCENNFQAGGWLTVHWNEHVRARFQDLLKAMASELDGRIYGMNLAETSVEPEGNKNNFTCQGYFDGELENAGYAASVFRKSYVVQYVNFWPCGWANANNYLSTSFDFYAEHGVGVGGPDLIPYRKGQEDNSYPFLSKYRSKVPISVVAVQEPDLAAINPNTSKPFTKQEFTNFAVNNLGSQIIFWAESSPWLSSP</sequence>
<dbReference type="InterPro" id="IPR013087">
    <property type="entry name" value="Znf_C2H2_type"/>
</dbReference>
<gene>
    <name evidence="3" type="ORF">LEL_06230</name>
</gene>
<accession>A0A168GIZ1</accession>
<organism evidence="3 4">
    <name type="scientific">Akanthomyces lecanii RCEF 1005</name>
    <dbReference type="NCBI Taxonomy" id="1081108"/>
    <lineage>
        <taxon>Eukaryota</taxon>
        <taxon>Fungi</taxon>
        <taxon>Dikarya</taxon>
        <taxon>Ascomycota</taxon>
        <taxon>Pezizomycotina</taxon>
        <taxon>Sordariomycetes</taxon>
        <taxon>Hypocreomycetidae</taxon>
        <taxon>Hypocreales</taxon>
        <taxon>Cordycipitaceae</taxon>
        <taxon>Akanthomyces</taxon>
        <taxon>Cordyceps confragosa</taxon>
    </lineage>
</organism>
<keyword evidence="4" id="KW-1185">Reference proteome</keyword>
<name>A0A168GIZ1_CORDF</name>
<dbReference type="PROSITE" id="PS00028">
    <property type="entry name" value="ZINC_FINGER_C2H2_1"/>
    <property type="match status" value="1"/>
</dbReference>
<dbReference type="OrthoDB" id="2362330at2759"/>
<feature type="chain" id="PRO_5007897138" description="C2H2-type domain-containing protein" evidence="1">
    <location>
        <begin position="17"/>
        <end position="316"/>
    </location>
</feature>